<keyword evidence="1" id="KW-1133">Transmembrane helix</keyword>
<dbReference type="SUPFAM" id="SSF56300">
    <property type="entry name" value="Metallo-dependent phosphatases"/>
    <property type="match status" value="1"/>
</dbReference>
<dbReference type="GO" id="GO:0016787">
    <property type="term" value="F:hydrolase activity"/>
    <property type="evidence" value="ECO:0007669"/>
    <property type="project" value="InterPro"/>
</dbReference>
<dbReference type="Gene3D" id="3.60.21.10">
    <property type="match status" value="1"/>
</dbReference>
<keyword evidence="1" id="KW-0812">Transmembrane</keyword>
<sequence length="387" mass="43398">MVYPMVFAFLFIFAMYAATNYYIARKIFKWLQHIFSNINGIIYGVIYSLCALTIIINLLLSSSAMTTDSNIVNFIGQFGDYWMGIYFYLFLLLILSDVILLISKWIKVLPSPTPARVIFHTRSVVLILVIGLVSYGIYNANHLKEVTYPLQIHKNTSLDQLNIVLISDLHLGYVNDVKFIEDVVDRINGLQPDMVLMTGDIFNGNYYALSNPSKGIELLSTIQSTYGVYACLGNHDAGRSYDQIVNFIDKSNIKLLNDEHVVIDNQFVVVGRRDSSPIGNQGNPRAITSEVMSDIDTNMPVIVMDHQPTNRIEYADDVDLILSGHTHQGQVFPANLITNAMFTVDYGHYQKNPNSPHVIVTSGAGTWGPPLRIGTNSEIALIKVDFK</sequence>
<evidence type="ECO:0000259" key="2">
    <source>
        <dbReference type="Pfam" id="PF00149"/>
    </source>
</evidence>
<keyword evidence="1" id="KW-0472">Membrane</keyword>
<protein>
    <submittedName>
        <fullName evidence="3">Serine/threonine protein phosphatase</fullName>
    </submittedName>
</protein>
<dbReference type="CDD" id="cd07385">
    <property type="entry name" value="MPP_YkuE_C"/>
    <property type="match status" value="1"/>
</dbReference>
<reference evidence="3 4" key="1">
    <citation type="submission" date="2017-06" db="EMBL/GenBank/DDBJ databases">
        <title>Complete genome sequence of Paenibacillus odorifer CBA7130.</title>
        <authorList>
            <person name="Nam Y.-D."/>
            <person name="Kang J."/>
            <person name="Chung W.-H."/>
        </authorList>
    </citation>
    <scope>NUCLEOTIDE SEQUENCE [LARGE SCALE GENOMIC DNA]</scope>
    <source>
        <strain evidence="3 4">CBA7130</strain>
    </source>
</reference>
<dbReference type="AlphaFoldDB" id="A0AAD0KS74"/>
<accession>A0AAD0KS74</accession>
<evidence type="ECO:0000313" key="3">
    <source>
        <dbReference type="EMBL" id="AWV36413.1"/>
    </source>
</evidence>
<dbReference type="PANTHER" id="PTHR31302">
    <property type="entry name" value="TRANSMEMBRANE PROTEIN WITH METALLOPHOSPHOESTERASE DOMAIN-RELATED"/>
    <property type="match status" value="1"/>
</dbReference>
<dbReference type="InterPro" id="IPR029052">
    <property type="entry name" value="Metallo-depent_PP-like"/>
</dbReference>
<feature type="transmembrane region" description="Helical" evidence="1">
    <location>
        <begin position="45"/>
        <end position="65"/>
    </location>
</feature>
<organism evidence="3 4">
    <name type="scientific">Paenibacillus odorifer</name>
    <dbReference type="NCBI Taxonomy" id="189426"/>
    <lineage>
        <taxon>Bacteria</taxon>
        <taxon>Bacillati</taxon>
        <taxon>Bacillota</taxon>
        <taxon>Bacilli</taxon>
        <taxon>Bacillales</taxon>
        <taxon>Paenibacillaceae</taxon>
        <taxon>Paenibacillus</taxon>
    </lineage>
</organism>
<dbReference type="InterPro" id="IPR004843">
    <property type="entry name" value="Calcineurin-like_PHP"/>
</dbReference>
<feature type="transmembrane region" description="Helical" evidence="1">
    <location>
        <begin position="85"/>
        <end position="105"/>
    </location>
</feature>
<evidence type="ECO:0000256" key="1">
    <source>
        <dbReference type="SAM" id="Phobius"/>
    </source>
</evidence>
<evidence type="ECO:0000313" key="4">
    <source>
        <dbReference type="Proteomes" id="UP000249163"/>
    </source>
</evidence>
<gene>
    <name evidence="3" type="ORF">CD191_29535</name>
</gene>
<proteinExistence type="predicted"/>
<feature type="domain" description="Calcineurin-like phosphoesterase" evidence="2">
    <location>
        <begin position="162"/>
        <end position="328"/>
    </location>
</feature>
<name>A0AAD0KS74_9BACL</name>
<dbReference type="Pfam" id="PF00149">
    <property type="entry name" value="Metallophos"/>
    <property type="match status" value="1"/>
</dbReference>
<dbReference type="PANTHER" id="PTHR31302:SF0">
    <property type="entry name" value="TRANSMEMBRANE PROTEIN WITH METALLOPHOSPHOESTERASE DOMAIN"/>
    <property type="match status" value="1"/>
</dbReference>
<dbReference type="InterPro" id="IPR051158">
    <property type="entry name" value="Metallophosphoesterase_sf"/>
</dbReference>
<dbReference type="Proteomes" id="UP000249163">
    <property type="component" value="Chromosome"/>
</dbReference>
<feature type="transmembrane region" description="Helical" evidence="1">
    <location>
        <begin position="6"/>
        <end position="24"/>
    </location>
</feature>
<dbReference type="EMBL" id="CP021965">
    <property type="protein sequence ID" value="AWV36413.1"/>
    <property type="molecule type" value="Genomic_DNA"/>
</dbReference>
<feature type="transmembrane region" description="Helical" evidence="1">
    <location>
        <begin position="117"/>
        <end position="138"/>
    </location>
</feature>